<dbReference type="GO" id="GO:0030148">
    <property type="term" value="P:sphingolipid biosynthetic process"/>
    <property type="evidence" value="ECO:0007669"/>
    <property type="project" value="TreeGrafter"/>
</dbReference>
<evidence type="ECO:0000256" key="14">
    <source>
        <dbReference type="RuleBase" id="RU363109"/>
    </source>
</evidence>
<gene>
    <name evidence="16" type="primary">LOC100903385</name>
</gene>
<evidence type="ECO:0000256" key="12">
    <source>
        <dbReference type="ARBA" id="ARBA00023239"/>
    </source>
</evidence>
<dbReference type="PANTHER" id="PTHR11035">
    <property type="entry name" value="VERY-LONG-CHAIN (3R)-3-HYDROXYACYL-COA DEHYDRATASE"/>
    <property type="match status" value="1"/>
</dbReference>
<keyword evidence="14" id="KW-0256">Endoplasmic reticulum</keyword>
<keyword evidence="10 14" id="KW-0472">Membrane</keyword>
<comment type="function">
    <text evidence="14">Catalyzes the third of the four reactions of the long-chain fatty acids elongation cycle. This endoplasmic reticulum-bound enzymatic process, allows the addition of two carbons to the chain of long- and very long-chain fatty acids/VLCFAs per cycle. This enzyme catalyzes the dehydration of the 3-hydroxyacyl-CoA intermediate into trans-2,3-enoyl-CoA, within each cycle of fatty acid elongation. Thereby, it participates to the production of VLCFAs of different chain lengths that are involved in multiple biological processes as precursors of membrane lipids and lipid mediators.</text>
</comment>
<feature type="transmembrane region" description="Helical" evidence="14">
    <location>
        <begin position="186"/>
        <end position="205"/>
    </location>
</feature>
<evidence type="ECO:0000256" key="8">
    <source>
        <dbReference type="ARBA" id="ARBA00022989"/>
    </source>
</evidence>
<feature type="transmembrane region" description="Helical" evidence="14">
    <location>
        <begin position="77"/>
        <end position="98"/>
    </location>
</feature>
<evidence type="ECO:0000313" key="16">
    <source>
        <dbReference type="RefSeq" id="XP_003748258.1"/>
    </source>
</evidence>
<name>A0AAJ6QYS4_9ACAR</name>
<evidence type="ECO:0000256" key="9">
    <source>
        <dbReference type="ARBA" id="ARBA00023098"/>
    </source>
</evidence>
<protein>
    <recommendedName>
        <fullName evidence="4 14">Very-long-chain (3R)-3-hydroxyacyl-CoA dehydratase</fullName>
        <ecNumber evidence="4 14">4.2.1.134</ecNumber>
    </recommendedName>
</protein>
<keyword evidence="8 14" id="KW-1133">Transmembrane helix</keyword>
<dbReference type="AlphaFoldDB" id="A0AAJ6QYS4"/>
<dbReference type="Proteomes" id="UP000694867">
    <property type="component" value="Unplaced"/>
</dbReference>
<dbReference type="GO" id="GO:0042761">
    <property type="term" value="P:very long-chain fatty acid biosynthetic process"/>
    <property type="evidence" value="ECO:0007669"/>
    <property type="project" value="TreeGrafter"/>
</dbReference>
<comment type="similarity">
    <text evidence="3 14">Belongs to the very long-chain fatty acids dehydratase HACD family.</text>
</comment>
<keyword evidence="12 14" id="KW-0456">Lyase</keyword>
<dbReference type="KEGG" id="goe:100903385"/>
<evidence type="ECO:0000256" key="13">
    <source>
        <dbReference type="ARBA" id="ARBA00036671"/>
    </source>
</evidence>
<evidence type="ECO:0000256" key="3">
    <source>
        <dbReference type="ARBA" id="ARBA00007811"/>
    </source>
</evidence>
<reference evidence="16" key="1">
    <citation type="submission" date="2025-08" db="UniProtKB">
        <authorList>
            <consortium name="RefSeq"/>
        </authorList>
    </citation>
    <scope>IDENTIFICATION</scope>
</reference>
<sequence>MSKKEQSGAAKAYLTLYNSAQTLSWTLILVKTLLYFQEKKCYKGAFENVEWELGIAQTAGFLEVVHCLVGLVRSNPFLTFIQILSRVVVYYGVLVIVPESRVQIGLPMLLVAWCIAEITRYLFYVLALYDACPPILIWCRYSFFLILYPTGVSGELLSMYSALPLIRKRSLLTVSLPNDFNWSFDYHWFMIFVMLTYIPGFPQMYGHMLKQRSKVLNPPKVKSQ</sequence>
<dbReference type="GO" id="GO:0102158">
    <property type="term" value="F:very-long-chain (3R)-3-hydroxyacyl-CoA dehydratase activity"/>
    <property type="evidence" value="ECO:0007669"/>
    <property type="project" value="UniProtKB-EC"/>
</dbReference>
<evidence type="ECO:0000256" key="6">
    <source>
        <dbReference type="ARBA" id="ARBA00022692"/>
    </source>
</evidence>
<evidence type="ECO:0000256" key="4">
    <source>
        <dbReference type="ARBA" id="ARBA00013122"/>
    </source>
</evidence>
<dbReference type="EC" id="4.2.1.134" evidence="4 14"/>
<dbReference type="Pfam" id="PF04387">
    <property type="entry name" value="PTPLA"/>
    <property type="match status" value="1"/>
</dbReference>
<keyword evidence="5 14" id="KW-0444">Lipid biosynthesis</keyword>
<comment type="pathway">
    <text evidence="2 14">Lipid metabolism; fatty acid biosynthesis.</text>
</comment>
<feature type="transmembrane region" description="Helical" evidence="14">
    <location>
        <begin position="12"/>
        <end position="34"/>
    </location>
</feature>
<evidence type="ECO:0000256" key="11">
    <source>
        <dbReference type="ARBA" id="ARBA00023160"/>
    </source>
</evidence>
<dbReference type="GO" id="GO:0030497">
    <property type="term" value="P:fatty acid elongation"/>
    <property type="evidence" value="ECO:0007669"/>
    <property type="project" value="TreeGrafter"/>
</dbReference>
<keyword evidence="6 14" id="KW-0812">Transmembrane</keyword>
<comment type="catalytic activity">
    <reaction evidence="13 14">
        <text>a very-long-chain (3R)-3-hydroxyacyl-CoA = a very-long-chain (2E)-enoyl-CoA + H2O</text>
        <dbReference type="Rhea" id="RHEA:45812"/>
        <dbReference type="ChEBI" id="CHEBI:15377"/>
        <dbReference type="ChEBI" id="CHEBI:83728"/>
        <dbReference type="ChEBI" id="CHEBI:85440"/>
        <dbReference type="EC" id="4.2.1.134"/>
    </reaction>
</comment>
<keyword evidence="15" id="KW-1185">Reference proteome</keyword>
<comment type="subcellular location">
    <subcellularLocation>
        <location evidence="14">Endoplasmic reticulum membrane</location>
        <topology evidence="14">Multi-pass membrane protein</topology>
    </subcellularLocation>
    <subcellularLocation>
        <location evidence="1">Membrane</location>
        <topology evidence="1">Multi-pass membrane protein</topology>
    </subcellularLocation>
</comment>
<feature type="transmembrane region" description="Helical" evidence="14">
    <location>
        <begin position="141"/>
        <end position="166"/>
    </location>
</feature>
<proteinExistence type="inferred from homology"/>
<feature type="transmembrane region" description="Helical" evidence="14">
    <location>
        <begin position="54"/>
        <end position="72"/>
    </location>
</feature>
<evidence type="ECO:0000256" key="5">
    <source>
        <dbReference type="ARBA" id="ARBA00022516"/>
    </source>
</evidence>
<evidence type="ECO:0000313" key="15">
    <source>
        <dbReference type="Proteomes" id="UP000694867"/>
    </source>
</evidence>
<evidence type="ECO:0000256" key="2">
    <source>
        <dbReference type="ARBA" id="ARBA00005194"/>
    </source>
</evidence>
<organism evidence="15 16">
    <name type="scientific">Galendromus occidentalis</name>
    <name type="common">western predatory mite</name>
    <dbReference type="NCBI Taxonomy" id="34638"/>
    <lineage>
        <taxon>Eukaryota</taxon>
        <taxon>Metazoa</taxon>
        <taxon>Ecdysozoa</taxon>
        <taxon>Arthropoda</taxon>
        <taxon>Chelicerata</taxon>
        <taxon>Arachnida</taxon>
        <taxon>Acari</taxon>
        <taxon>Parasitiformes</taxon>
        <taxon>Mesostigmata</taxon>
        <taxon>Gamasina</taxon>
        <taxon>Phytoseioidea</taxon>
        <taxon>Phytoseiidae</taxon>
        <taxon>Typhlodrominae</taxon>
        <taxon>Galendromus</taxon>
    </lineage>
</organism>
<evidence type="ECO:0000256" key="7">
    <source>
        <dbReference type="ARBA" id="ARBA00022832"/>
    </source>
</evidence>
<dbReference type="PANTHER" id="PTHR11035:SF3">
    <property type="entry name" value="VERY-LONG-CHAIN (3R)-3-HYDROXYACYL-COA DEHYDRATASE"/>
    <property type="match status" value="1"/>
</dbReference>
<dbReference type="GeneID" id="100903385"/>
<dbReference type="InterPro" id="IPR007482">
    <property type="entry name" value="Tyr_Pase-like_PTPLA"/>
</dbReference>
<keyword evidence="11 14" id="KW-0275">Fatty acid biosynthesis</keyword>
<keyword evidence="9 14" id="KW-0443">Lipid metabolism</keyword>
<feature type="transmembrane region" description="Helical" evidence="14">
    <location>
        <begin position="104"/>
        <end position="129"/>
    </location>
</feature>
<evidence type="ECO:0000256" key="1">
    <source>
        <dbReference type="ARBA" id="ARBA00004141"/>
    </source>
</evidence>
<dbReference type="RefSeq" id="XP_003748258.1">
    <property type="nucleotide sequence ID" value="XM_003748210.1"/>
</dbReference>
<accession>A0AAJ6QYS4</accession>
<dbReference type="GO" id="GO:0005789">
    <property type="term" value="C:endoplasmic reticulum membrane"/>
    <property type="evidence" value="ECO:0007669"/>
    <property type="project" value="UniProtKB-SubCell"/>
</dbReference>
<dbReference type="CTD" id="9200"/>
<evidence type="ECO:0000256" key="10">
    <source>
        <dbReference type="ARBA" id="ARBA00023136"/>
    </source>
</evidence>
<keyword evidence="7 14" id="KW-0276">Fatty acid metabolism</keyword>